<dbReference type="PANTHER" id="PTHR15549">
    <property type="entry name" value="PAIRED IMMUNOGLOBULIN-LIKE TYPE 2 RECEPTOR"/>
    <property type="match status" value="1"/>
</dbReference>
<dbReference type="Proteomes" id="UP000758603">
    <property type="component" value="Unassembled WGS sequence"/>
</dbReference>
<keyword evidence="4 6" id="KW-0472">Membrane</keyword>
<evidence type="ECO:0000256" key="6">
    <source>
        <dbReference type="SAM" id="Phobius"/>
    </source>
</evidence>
<sequence>MDCKTLGMPINNNSKPLTNLFIQIISLKNTTMAYLYWSRPLKALLGLLSLASAVSAASIDMTYCASLLTTSSSANSSNFQSDGLCYNFCNGDYAFAIVQEKNCWCSDYAPDTGDRVDTSECNIDCPGYPDDTCGGSGLYGYMQLGKAAAGTSGGSKSTTAAATSTTQDTVTQTVQNTVTVDTTTSPTTQTSTTSKISDSTGTTVGKATSTTPSTTASPSTYVSTITQGGSVQLQTVTVMPTAAYTSDSSTANVSSGQKGLSTGAAVGIAVGVLGFVVLGIAVGFFFWFRRKRRNQLPEGSMLEHQNSFRGSSAGMMGTPRTEMASVWESEAQSVGRRSSRLMPHDPRMDPYAANIYGRFDNKSRESINTLRDDQDYSRRVLRTTNPDPTAGE</sequence>
<feature type="compositionally biased region" description="Basic and acidic residues" evidence="5">
    <location>
        <begin position="367"/>
        <end position="378"/>
    </location>
</feature>
<dbReference type="InterPro" id="IPR051694">
    <property type="entry name" value="Immunoregulatory_rcpt-like"/>
</dbReference>
<dbReference type="PANTHER" id="PTHR15549:SF31">
    <property type="entry name" value="WSC DOMAIN-CONTAINING PROTEIN"/>
    <property type="match status" value="1"/>
</dbReference>
<dbReference type="PROSITE" id="PS51212">
    <property type="entry name" value="WSC"/>
    <property type="match status" value="1"/>
</dbReference>
<dbReference type="GO" id="GO:0071944">
    <property type="term" value="C:cell periphery"/>
    <property type="evidence" value="ECO:0007669"/>
    <property type="project" value="UniProtKB-ARBA"/>
</dbReference>
<keyword evidence="9" id="KW-1185">Reference proteome</keyword>
<reference evidence="8" key="1">
    <citation type="journal article" date="2021" name="Nat. Commun.">
        <title>Genetic determinants of endophytism in the Arabidopsis root mycobiome.</title>
        <authorList>
            <person name="Mesny F."/>
            <person name="Miyauchi S."/>
            <person name="Thiergart T."/>
            <person name="Pickel B."/>
            <person name="Atanasova L."/>
            <person name="Karlsson M."/>
            <person name="Huettel B."/>
            <person name="Barry K.W."/>
            <person name="Haridas S."/>
            <person name="Chen C."/>
            <person name="Bauer D."/>
            <person name="Andreopoulos W."/>
            <person name="Pangilinan J."/>
            <person name="LaButti K."/>
            <person name="Riley R."/>
            <person name="Lipzen A."/>
            <person name="Clum A."/>
            <person name="Drula E."/>
            <person name="Henrissat B."/>
            <person name="Kohler A."/>
            <person name="Grigoriev I.V."/>
            <person name="Martin F.M."/>
            <person name="Hacquard S."/>
        </authorList>
    </citation>
    <scope>NUCLEOTIDE SEQUENCE</scope>
    <source>
        <strain evidence="8">MPI-SDFR-AT-0073</strain>
    </source>
</reference>
<organism evidence="8 9">
    <name type="scientific">Truncatella angustata</name>
    <dbReference type="NCBI Taxonomy" id="152316"/>
    <lineage>
        <taxon>Eukaryota</taxon>
        <taxon>Fungi</taxon>
        <taxon>Dikarya</taxon>
        <taxon>Ascomycota</taxon>
        <taxon>Pezizomycotina</taxon>
        <taxon>Sordariomycetes</taxon>
        <taxon>Xylariomycetidae</taxon>
        <taxon>Amphisphaeriales</taxon>
        <taxon>Sporocadaceae</taxon>
        <taxon>Truncatella</taxon>
    </lineage>
</organism>
<dbReference type="OrthoDB" id="2537459at2759"/>
<evidence type="ECO:0000259" key="7">
    <source>
        <dbReference type="PROSITE" id="PS51212"/>
    </source>
</evidence>
<dbReference type="GeneID" id="70124092"/>
<dbReference type="RefSeq" id="XP_045963658.1">
    <property type="nucleotide sequence ID" value="XM_046095199.1"/>
</dbReference>
<evidence type="ECO:0000256" key="5">
    <source>
        <dbReference type="SAM" id="MobiDB-lite"/>
    </source>
</evidence>
<dbReference type="Pfam" id="PF01822">
    <property type="entry name" value="WSC"/>
    <property type="match status" value="1"/>
</dbReference>
<proteinExistence type="predicted"/>
<protein>
    <recommendedName>
        <fullName evidence="7">WSC domain-containing protein</fullName>
    </recommendedName>
</protein>
<evidence type="ECO:0000256" key="4">
    <source>
        <dbReference type="ARBA" id="ARBA00023136"/>
    </source>
</evidence>
<dbReference type="InterPro" id="IPR002889">
    <property type="entry name" value="WSC_carb-bd"/>
</dbReference>
<dbReference type="GO" id="GO:0016020">
    <property type="term" value="C:membrane"/>
    <property type="evidence" value="ECO:0007669"/>
    <property type="project" value="UniProtKB-SubCell"/>
</dbReference>
<comment type="caution">
    <text evidence="8">The sequence shown here is derived from an EMBL/GenBank/DDBJ whole genome shotgun (WGS) entry which is preliminary data.</text>
</comment>
<evidence type="ECO:0000256" key="3">
    <source>
        <dbReference type="ARBA" id="ARBA00022989"/>
    </source>
</evidence>
<feature type="region of interest" description="Disordered" evidence="5">
    <location>
        <begin position="182"/>
        <end position="219"/>
    </location>
</feature>
<evidence type="ECO:0000256" key="1">
    <source>
        <dbReference type="ARBA" id="ARBA00004167"/>
    </source>
</evidence>
<feature type="transmembrane region" description="Helical" evidence="6">
    <location>
        <begin position="264"/>
        <end position="288"/>
    </location>
</feature>
<accession>A0A9P8UWJ0</accession>
<keyword evidence="3 6" id="KW-1133">Transmembrane helix</keyword>
<name>A0A9P8UWJ0_9PEZI</name>
<comment type="subcellular location">
    <subcellularLocation>
        <location evidence="1">Membrane</location>
        <topology evidence="1">Single-pass membrane protein</topology>
    </subcellularLocation>
</comment>
<dbReference type="EMBL" id="JAGPXC010000001">
    <property type="protein sequence ID" value="KAH6659527.1"/>
    <property type="molecule type" value="Genomic_DNA"/>
</dbReference>
<keyword evidence="2 6" id="KW-0812">Transmembrane</keyword>
<feature type="region of interest" description="Disordered" evidence="5">
    <location>
        <begin position="367"/>
        <end position="392"/>
    </location>
</feature>
<gene>
    <name evidence="8" type="ORF">BKA67DRAFT_16696</name>
</gene>
<dbReference type="SMART" id="SM00321">
    <property type="entry name" value="WSC"/>
    <property type="match status" value="1"/>
</dbReference>
<evidence type="ECO:0000256" key="2">
    <source>
        <dbReference type="ARBA" id="ARBA00022692"/>
    </source>
</evidence>
<evidence type="ECO:0000313" key="9">
    <source>
        <dbReference type="Proteomes" id="UP000758603"/>
    </source>
</evidence>
<dbReference type="AlphaFoldDB" id="A0A9P8UWJ0"/>
<feature type="domain" description="WSC" evidence="7">
    <location>
        <begin position="58"/>
        <end position="145"/>
    </location>
</feature>
<evidence type="ECO:0000313" key="8">
    <source>
        <dbReference type="EMBL" id="KAH6659527.1"/>
    </source>
</evidence>
<feature type="compositionally biased region" description="Polar residues" evidence="5">
    <location>
        <begin position="382"/>
        <end position="392"/>
    </location>
</feature>